<organism evidence="5 6">
    <name type="scientific">Subtercola boreus</name>
    <dbReference type="NCBI Taxonomy" id="120213"/>
    <lineage>
        <taxon>Bacteria</taxon>
        <taxon>Bacillati</taxon>
        <taxon>Actinomycetota</taxon>
        <taxon>Actinomycetes</taxon>
        <taxon>Micrococcales</taxon>
        <taxon>Microbacteriaceae</taxon>
        <taxon>Subtercola</taxon>
    </lineage>
</organism>
<dbReference type="PANTHER" id="PTHR10815">
    <property type="entry name" value="METHYLATED-DNA--PROTEIN-CYSTEINE METHYLTRANSFERASE"/>
    <property type="match status" value="1"/>
</dbReference>
<dbReference type="RefSeq" id="WP_116411546.1">
    <property type="nucleotide sequence ID" value="NZ_NBXB01000028.1"/>
</dbReference>
<dbReference type="GO" id="GO:0003908">
    <property type="term" value="F:methylated-DNA-[protein]-cysteine S-methyltransferase activity"/>
    <property type="evidence" value="ECO:0007669"/>
    <property type="project" value="InterPro"/>
</dbReference>
<evidence type="ECO:0000313" key="6">
    <source>
        <dbReference type="Proteomes" id="UP000256541"/>
    </source>
</evidence>
<evidence type="ECO:0000256" key="2">
    <source>
        <dbReference type="SAM" id="MobiDB-lite"/>
    </source>
</evidence>
<dbReference type="InterPro" id="IPR014048">
    <property type="entry name" value="MethylDNA_cys_MeTrfase_DNA-bd"/>
</dbReference>
<name>A0A3E0VYD3_9MICO</name>
<sequence>MTATPLTAPPATAPPSTAPEPAARRPVAPRATASRPAGSLPTPLFIARTDSPLGRLEITATNHGIASLSIERAGMLPHDDLAEHRSPFLDDALQQLSEYFAGSRTEFSVALDVAGTPFQRDIWHQLSLVGWGEALSYGELGLAAGRPGSGRAVGGAVGANPVPILVGCHRVLASNRRLTGYSAGNGLPTKIWLLEHERIEHHA</sequence>
<dbReference type="Pfam" id="PF02870">
    <property type="entry name" value="Methyltransf_1N"/>
    <property type="match status" value="1"/>
</dbReference>
<feature type="region of interest" description="Disordered" evidence="2">
    <location>
        <begin position="1"/>
        <end position="44"/>
    </location>
</feature>
<dbReference type="InterPro" id="IPR036217">
    <property type="entry name" value="MethylDNA_cys_MeTrfase_DNAb"/>
</dbReference>
<dbReference type="InterPro" id="IPR036388">
    <property type="entry name" value="WH-like_DNA-bd_sf"/>
</dbReference>
<evidence type="ECO:0000259" key="4">
    <source>
        <dbReference type="Pfam" id="PF02870"/>
    </source>
</evidence>
<dbReference type="Pfam" id="PF01035">
    <property type="entry name" value="DNA_binding_1"/>
    <property type="match status" value="1"/>
</dbReference>
<dbReference type="AlphaFoldDB" id="A0A3E0VYD3"/>
<feature type="compositionally biased region" description="Low complexity" evidence="2">
    <location>
        <begin position="19"/>
        <end position="37"/>
    </location>
</feature>
<evidence type="ECO:0000259" key="3">
    <source>
        <dbReference type="Pfam" id="PF01035"/>
    </source>
</evidence>
<dbReference type="NCBIfam" id="TIGR00589">
    <property type="entry name" value="ogt"/>
    <property type="match status" value="1"/>
</dbReference>
<feature type="domain" description="Methylguanine DNA methyltransferase ribonuclease-like" evidence="4">
    <location>
        <begin position="49"/>
        <end position="112"/>
    </location>
</feature>
<dbReference type="Gene3D" id="1.10.10.10">
    <property type="entry name" value="Winged helix-like DNA-binding domain superfamily/Winged helix DNA-binding domain"/>
    <property type="match status" value="1"/>
</dbReference>
<dbReference type="GO" id="GO:0006281">
    <property type="term" value="P:DNA repair"/>
    <property type="evidence" value="ECO:0007669"/>
    <property type="project" value="InterPro"/>
</dbReference>
<feature type="compositionally biased region" description="Pro residues" evidence="2">
    <location>
        <begin position="7"/>
        <end position="18"/>
    </location>
</feature>
<dbReference type="InterPro" id="IPR008332">
    <property type="entry name" value="MethylG_MeTrfase_N"/>
</dbReference>
<gene>
    <name evidence="5" type="ORF">B7R22_09700</name>
</gene>
<dbReference type="PANTHER" id="PTHR10815:SF5">
    <property type="entry name" value="METHYLATED-DNA--PROTEIN-CYSTEINE METHYLTRANSFERASE"/>
    <property type="match status" value="1"/>
</dbReference>
<dbReference type="Proteomes" id="UP000256541">
    <property type="component" value="Unassembled WGS sequence"/>
</dbReference>
<comment type="caution">
    <text evidence="5">The sequence shown here is derived from an EMBL/GenBank/DDBJ whole genome shotgun (WGS) entry which is preliminary data.</text>
</comment>
<dbReference type="EMBL" id="NBXB01000028">
    <property type="protein sequence ID" value="RFA14489.1"/>
    <property type="molecule type" value="Genomic_DNA"/>
</dbReference>
<feature type="domain" description="Methylated-DNA-[protein]-cysteine S-methyltransferase DNA binding" evidence="3">
    <location>
        <begin position="117"/>
        <end position="198"/>
    </location>
</feature>
<dbReference type="SUPFAM" id="SSF53155">
    <property type="entry name" value="Methylated DNA-protein cysteine methyltransferase domain"/>
    <property type="match status" value="1"/>
</dbReference>
<evidence type="ECO:0000313" key="5">
    <source>
        <dbReference type="EMBL" id="RFA14489.1"/>
    </source>
</evidence>
<protein>
    <submittedName>
        <fullName evidence="5">Uncharacterized protein</fullName>
    </submittedName>
</protein>
<dbReference type="InterPro" id="IPR036631">
    <property type="entry name" value="MGMT_N_sf"/>
</dbReference>
<evidence type="ECO:0000256" key="1">
    <source>
        <dbReference type="ARBA" id="ARBA00022763"/>
    </source>
</evidence>
<reference evidence="5 6" key="1">
    <citation type="submission" date="2017-04" db="EMBL/GenBank/DDBJ databases">
        <title>Comparative genome analysis of Subtercola boreus.</title>
        <authorList>
            <person name="Cho Y.-J."/>
            <person name="Cho A."/>
            <person name="Kim O.-S."/>
            <person name="Lee J.-I."/>
        </authorList>
    </citation>
    <scope>NUCLEOTIDE SEQUENCE [LARGE SCALE GENOMIC DNA]</scope>
    <source>
        <strain evidence="5 6">P27479</strain>
    </source>
</reference>
<dbReference type="Gene3D" id="3.30.160.70">
    <property type="entry name" value="Methylated DNA-protein cysteine methyltransferase domain"/>
    <property type="match status" value="1"/>
</dbReference>
<dbReference type="OrthoDB" id="9802228at2"/>
<dbReference type="SUPFAM" id="SSF46767">
    <property type="entry name" value="Methylated DNA-protein cysteine methyltransferase, C-terminal domain"/>
    <property type="match status" value="1"/>
</dbReference>
<dbReference type="CDD" id="cd06445">
    <property type="entry name" value="ATase"/>
    <property type="match status" value="1"/>
</dbReference>
<proteinExistence type="predicted"/>
<accession>A0A3E0VYD3</accession>
<keyword evidence="1" id="KW-0227">DNA damage</keyword>